<evidence type="ECO:0000256" key="1">
    <source>
        <dbReference type="ARBA" id="ARBA00004496"/>
    </source>
</evidence>
<keyword evidence="9" id="KW-1185">Reference proteome</keyword>
<dbReference type="NCBIfam" id="TIGR00080">
    <property type="entry name" value="pimt"/>
    <property type="match status" value="1"/>
</dbReference>
<dbReference type="GO" id="GO:0005737">
    <property type="term" value="C:cytoplasm"/>
    <property type="evidence" value="ECO:0007669"/>
    <property type="project" value="UniProtKB-SubCell"/>
</dbReference>
<dbReference type="GO" id="GO:0032259">
    <property type="term" value="P:methylation"/>
    <property type="evidence" value="ECO:0007669"/>
    <property type="project" value="UniProtKB-KW"/>
</dbReference>
<dbReference type="HAMAP" id="MF_00090">
    <property type="entry name" value="PIMT"/>
    <property type="match status" value="1"/>
</dbReference>
<feature type="active site" evidence="7">
    <location>
        <position position="57"/>
    </location>
</feature>
<dbReference type="Gene3D" id="3.40.50.150">
    <property type="entry name" value="Vaccinia Virus protein VP39"/>
    <property type="match status" value="1"/>
</dbReference>
<evidence type="ECO:0000256" key="5">
    <source>
        <dbReference type="ARBA" id="ARBA00022679"/>
    </source>
</evidence>
<dbReference type="NCBIfam" id="NF001453">
    <property type="entry name" value="PRK00312.1"/>
    <property type="match status" value="1"/>
</dbReference>
<comment type="caution">
    <text evidence="8">The sequence shown here is derived from an EMBL/GenBank/DDBJ whole genome shotgun (WGS) entry which is preliminary data.</text>
</comment>
<organism evidence="8 9">
    <name type="scientific">Rubinisphaera italica</name>
    <dbReference type="NCBI Taxonomy" id="2527969"/>
    <lineage>
        <taxon>Bacteria</taxon>
        <taxon>Pseudomonadati</taxon>
        <taxon>Planctomycetota</taxon>
        <taxon>Planctomycetia</taxon>
        <taxon>Planctomycetales</taxon>
        <taxon>Planctomycetaceae</taxon>
        <taxon>Rubinisphaera</taxon>
    </lineage>
</organism>
<keyword evidence="4 7" id="KW-0489">Methyltransferase</keyword>
<dbReference type="SUPFAM" id="SSF53335">
    <property type="entry name" value="S-adenosyl-L-methionine-dependent methyltransferases"/>
    <property type="match status" value="1"/>
</dbReference>
<evidence type="ECO:0000256" key="4">
    <source>
        <dbReference type="ARBA" id="ARBA00022603"/>
    </source>
</evidence>
<dbReference type="AlphaFoldDB" id="A0A5C5XLT0"/>
<keyword evidence="6 7" id="KW-0949">S-adenosyl-L-methionine</keyword>
<dbReference type="Proteomes" id="UP000316095">
    <property type="component" value="Unassembled WGS sequence"/>
</dbReference>
<dbReference type="OrthoDB" id="9772751at2"/>
<keyword evidence="3 7" id="KW-0963">Cytoplasm</keyword>
<proteinExistence type="inferred from homology"/>
<dbReference type="Pfam" id="PF01135">
    <property type="entry name" value="PCMT"/>
    <property type="match status" value="1"/>
</dbReference>
<evidence type="ECO:0000256" key="7">
    <source>
        <dbReference type="HAMAP-Rule" id="MF_00090"/>
    </source>
</evidence>
<dbReference type="GO" id="GO:0004719">
    <property type="term" value="F:protein-L-isoaspartate (D-aspartate) O-methyltransferase activity"/>
    <property type="evidence" value="ECO:0007669"/>
    <property type="project" value="UniProtKB-UniRule"/>
</dbReference>
<dbReference type="FunFam" id="3.40.50.150:FF:000010">
    <property type="entry name" value="Protein-L-isoaspartate O-methyltransferase"/>
    <property type="match status" value="1"/>
</dbReference>
<dbReference type="PANTHER" id="PTHR11579">
    <property type="entry name" value="PROTEIN-L-ISOASPARTATE O-METHYLTRANSFERASE"/>
    <property type="match status" value="1"/>
</dbReference>
<gene>
    <name evidence="8" type="primary">pcm_2</name>
    <name evidence="7" type="synonym">pcm</name>
    <name evidence="8" type="ORF">Pan54_45830</name>
</gene>
<comment type="subcellular location">
    <subcellularLocation>
        <location evidence="1 7">Cytoplasm</location>
    </subcellularLocation>
</comment>
<comment type="catalytic activity">
    <reaction evidence="7">
        <text>[protein]-L-isoaspartate + S-adenosyl-L-methionine = [protein]-L-isoaspartate alpha-methyl ester + S-adenosyl-L-homocysteine</text>
        <dbReference type="Rhea" id="RHEA:12705"/>
        <dbReference type="Rhea" id="RHEA-COMP:12143"/>
        <dbReference type="Rhea" id="RHEA-COMP:12144"/>
        <dbReference type="ChEBI" id="CHEBI:57856"/>
        <dbReference type="ChEBI" id="CHEBI:59789"/>
        <dbReference type="ChEBI" id="CHEBI:90596"/>
        <dbReference type="ChEBI" id="CHEBI:90598"/>
        <dbReference type="EC" id="2.1.1.77"/>
    </reaction>
</comment>
<accession>A0A5C5XLT0</accession>
<protein>
    <recommendedName>
        <fullName evidence="7">Protein-L-isoaspartate O-methyltransferase</fullName>
        <ecNumber evidence="7">2.1.1.77</ecNumber>
    </recommendedName>
    <alternativeName>
        <fullName evidence="7">L-isoaspartyl protein carboxyl methyltransferase</fullName>
    </alternativeName>
    <alternativeName>
        <fullName evidence="7">Protein L-isoaspartyl methyltransferase</fullName>
    </alternativeName>
    <alternativeName>
        <fullName evidence="7">Protein-beta-aspartate methyltransferase</fullName>
        <shortName evidence="7">PIMT</shortName>
    </alternativeName>
</protein>
<dbReference type="EC" id="2.1.1.77" evidence="7"/>
<dbReference type="PROSITE" id="PS01279">
    <property type="entry name" value="PCMT"/>
    <property type="match status" value="1"/>
</dbReference>
<evidence type="ECO:0000313" key="9">
    <source>
        <dbReference type="Proteomes" id="UP000316095"/>
    </source>
</evidence>
<reference evidence="8 9" key="1">
    <citation type="submission" date="2019-02" db="EMBL/GenBank/DDBJ databases">
        <title>Deep-cultivation of Planctomycetes and their phenomic and genomic characterization uncovers novel biology.</title>
        <authorList>
            <person name="Wiegand S."/>
            <person name="Jogler M."/>
            <person name="Boedeker C."/>
            <person name="Pinto D."/>
            <person name="Vollmers J."/>
            <person name="Rivas-Marin E."/>
            <person name="Kohn T."/>
            <person name="Peeters S.H."/>
            <person name="Heuer A."/>
            <person name="Rast P."/>
            <person name="Oberbeckmann S."/>
            <person name="Bunk B."/>
            <person name="Jeske O."/>
            <person name="Meyerdierks A."/>
            <person name="Storesund J.E."/>
            <person name="Kallscheuer N."/>
            <person name="Luecker S."/>
            <person name="Lage O.M."/>
            <person name="Pohl T."/>
            <person name="Merkel B.J."/>
            <person name="Hornburger P."/>
            <person name="Mueller R.-W."/>
            <person name="Bruemmer F."/>
            <person name="Labrenz M."/>
            <person name="Spormann A.M."/>
            <person name="Op Den Camp H."/>
            <person name="Overmann J."/>
            <person name="Amann R."/>
            <person name="Jetten M.S.M."/>
            <person name="Mascher T."/>
            <person name="Medema M.H."/>
            <person name="Devos D.P."/>
            <person name="Kaster A.-K."/>
            <person name="Ovreas L."/>
            <person name="Rohde M."/>
            <person name="Galperin M.Y."/>
            <person name="Jogler C."/>
        </authorList>
    </citation>
    <scope>NUCLEOTIDE SEQUENCE [LARGE SCALE GENOMIC DNA]</scope>
    <source>
        <strain evidence="8 9">Pan54</strain>
    </source>
</reference>
<dbReference type="CDD" id="cd02440">
    <property type="entry name" value="AdoMet_MTases"/>
    <property type="match status" value="1"/>
</dbReference>
<dbReference type="RefSeq" id="WP_146505602.1">
    <property type="nucleotide sequence ID" value="NZ_SJPG01000001.1"/>
</dbReference>
<comment type="similarity">
    <text evidence="2 7">Belongs to the methyltransferase superfamily. L-isoaspartyl/D-aspartyl protein methyltransferase family.</text>
</comment>
<evidence type="ECO:0000256" key="3">
    <source>
        <dbReference type="ARBA" id="ARBA00022490"/>
    </source>
</evidence>
<evidence type="ECO:0000256" key="2">
    <source>
        <dbReference type="ARBA" id="ARBA00005369"/>
    </source>
</evidence>
<dbReference type="InterPro" id="IPR029063">
    <property type="entry name" value="SAM-dependent_MTases_sf"/>
</dbReference>
<comment type="function">
    <text evidence="7">Catalyzes the methyl esterification of L-isoaspartyl residues in peptides and proteins that result from spontaneous decomposition of normal L-aspartyl and L-asparaginyl residues. It plays a role in the repair and/or degradation of damaged proteins.</text>
</comment>
<dbReference type="InterPro" id="IPR000682">
    <property type="entry name" value="PCMT"/>
</dbReference>
<evidence type="ECO:0000256" key="6">
    <source>
        <dbReference type="ARBA" id="ARBA00022691"/>
    </source>
</evidence>
<sequence>MDQIQQLIEILGRQGIHDERVLLAIQNVPRELFLPENLKSHAYENRALPIDCDQTISQPYIVALMTQALQLQPTDRVLEIGTGSGYQTAILSQLCRTVYTVERWEELGQIAQKRFRQLQLSNIETAFGDGTLGWPEHAPYDAIIVTAATPSIPAAYFQQLSSGGRLVIPVGGSDIQELTLAIRGEVDWTCSTLCGCRFVKLIGEQGWQET</sequence>
<dbReference type="PANTHER" id="PTHR11579:SF0">
    <property type="entry name" value="PROTEIN-L-ISOASPARTATE(D-ASPARTATE) O-METHYLTRANSFERASE"/>
    <property type="match status" value="1"/>
</dbReference>
<keyword evidence="5 7" id="KW-0808">Transferase</keyword>
<dbReference type="EMBL" id="SJPG01000001">
    <property type="protein sequence ID" value="TWT63824.1"/>
    <property type="molecule type" value="Genomic_DNA"/>
</dbReference>
<dbReference type="GO" id="GO:0030091">
    <property type="term" value="P:protein repair"/>
    <property type="evidence" value="ECO:0007669"/>
    <property type="project" value="UniProtKB-UniRule"/>
</dbReference>
<name>A0A5C5XLT0_9PLAN</name>
<evidence type="ECO:0000313" key="8">
    <source>
        <dbReference type="EMBL" id="TWT63824.1"/>
    </source>
</evidence>